<dbReference type="RefSeq" id="WP_082189428.1">
    <property type="nucleotide sequence ID" value="NZ_DF968182.1"/>
</dbReference>
<keyword evidence="7" id="KW-0472">Membrane</keyword>
<evidence type="ECO:0000256" key="2">
    <source>
        <dbReference type="ARBA" id="ARBA00022645"/>
    </source>
</evidence>
<dbReference type="InterPro" id="IPR027461">
    <property type="entry name" value="Carboxypeptidase_A_C_sf"/>
</dbReference>
<evidence type="ECO:0000259" key="9">
    <source>
        <dbReference type="Pfam" id="PF17676"/>
    </source>
</evidence>
<keyword evidence="3" id="KW-0645">Protease</keyword>
<dbReference type="STRING" id="1678841.TBC1_11205"/>
<dbReference type="SUPFAM" id="SSF141986">
    <property type="entry name" value="LD-carboxypeptidase A C-terminal domain-like"/>
    <property type="match status" value="1"/>
</dbReference>
<dbReference type="EMBL" id="DF968182">
    <property type="protein sequence ID" value="GAP42077.1"/>
    <property type="molecule type" value="Genomic_DNA"/>
</dbReference>
<keyword evidence="5" id="KW-0720">Serine protease</keyword>
<dbReference type="Pfam" id="PF02016">
    <property type="entry name" value="Peptidase_S66"/>
    <property type="match status" value="1"/>
</dbReference>
<evidence type="ECO:0000256" key="4">
    <source>
        <dbReference type="ARBA" id="ARBA00022801"/>
    </source>
</evidence>
<dbReference type="CDD" id="cd07025">
    <property type="entry name" value="Peptidase_S66"/>
    <property type="match status" value="1"/>
</dbReference>
<evidence type="ECO:0000256" key="1">
    <source>
        <dbReference type="ARBA" id="ARBA00010233"/>
    </source>
</evidence>
<evidence type="ECO:0000313" key="11">
    <source>
        <dbReference type="Proteomes" id="UP000053091"/>
    </source>
</evidence>
<dbReference type="PANTHER" id="PTHR30237">
    <property type="entry name" value="MURAMOYLTETRAPEPTIDE CARBOXYPEPTIDASE"/>
    <property type="match status" value="1"/>
</dbReference>
<feature type="active site" description="Charge relay system" evidence="6">
    <location>
        <position position="274"/>
    </location>
</feature>
<dbReference type="InterPro" id="IPR003507">
    <property type="entry name" value="S66_fam"/>
</dbReference>
<keyword evidence="7" id="KW-0812">Transmembrane</keyword>
<reference evidence="10" key="1">
    <citation type="journal article" date="2015" name="Genome Announc.">
        <title>Draft Genome Sequence of Bacteroidales Strain TBC1, a Novel Isolate from a Methanogenic Wastewater Treatment System.</title>
        <authorList>
            <person name="Tourlousse D.M."/>
            <person name="Matsuura N."/>
            <person name="Sun L."/>
            <person name="Toyonaga M."/>
            <person name="Kuroda K."/>
            <person name="Ohashi A."/>
            <person name="Cruz R."/>
            <person name="Yamaguchi T."/>
            <person name="Sekiguchi Y."/>
        </authorList>
    </citation>
    <scope>NUCLEOTIDE SEQUENCE [LARGE SCALE GENOMIC DNA]</scope>
    <source>
        <strain evidence="10">TBC1</strain>
    </source>
</reference>
<dbReference type="InterPro" id="IPR029062">
    <property type="entry name" value="Class_I_gatase-like"/>
</dbReference>
<dbReference type="GO" id="GO:0004180">
    <property type="term" value="F:carboxypeptidase activity"/>
    <property type="evidence" value="ECO:0007669"/>
    <property type="project" value="UniProtKB-KW"/>
</dbReference>
<feature type="active site" description="Charge relay system" evidence="6">
    <location>
        <position position="204"/>
    </location>
</feature>
<keyword evidence="7" id="KW-1133">Transmembrane helix</keyword>
<name>A0A0S7BPE9_9BACT</name>
<dbReference type="InterPro" id="IPR027478">
    <property type="entry name" value="LdcA_N"/>
</dbReference>
<accession>A0A0S7BPE9</accession>
<dbReference type="OrthoDB" id="9807329at2"/>
<dbReference type="PATRIC" id="fig|1678841.3.peg.242"/>
<dbReference type="GO" id="GO:0006508">
    <property type="term" value="P:proteolysis"/>
    <property type="evidence" value="ECO:0007669"/>
    <property type="project" value="UniProtKB-KW"/>
</dbReference>
<dbReference type="AlphaFoldDB" id="A0A0S7BPE9"/>
<evidence type="ECO:0000259" key="8">
    <source>
        <dbReference type="Pfam" id="PF02016"/>
    </source>
</evidence>
<dbReference type="InterPro" id="IPR040449">
    <property type="entry name" value="Peptidase_S66_N"/>
</dbReference>
<dbReference type="Gene3D" id="3.40.50.10740">
    <property type="entry name" value="Class I glutamine amidotransferase-like"/>
    <property type="match status" value="1"/>
</dbReference>
<feature type="domain" description="LD-carboxypeptidase C-terminal" evidence="9">
    <location>
        <begin position="173"/>
        <end position="287"/>
    </location>
</feature>
<keyword evidence="4" id="KW-0378">Hydrolase</keyword>
<dbReference type="Gene3D" id="3.50.30.60">
    <property type="entry name" value="LD-carboxypeptidase A C-terminal domain-like"/>
    <property type="match status" value="1"/>
</dbReference>
<sequence>MITPAFLKPGDKIGIVATARKVLPAEIEPAVRWFESQGFVVITGRNLYASDRQFAGADELRRADLQEMLDNSDVRAVVCARGGYGTVRIIDKLDFSGFLRDPKWIVGYSDITVLHSHIQRHYGIETLHATMPLNIPADGPVGEPAEAMLRCLCGENPAYRVEPGAFSVPGHARGIVVGGNLSILYSLSGTPSDIDTRDNILFIEDLDEYLYHIDRMMMNLKRSGKLDGLAGLIVGGMTEMRDNTIPFGKNAEQIIHETVAEYKYPVLFGFPAGHIKENMPLLLGREALLDVSAGIGSLSFQPPDQRSASGKLKSLFKPAVFILGFFALLYLLYALLLGNL</sequence>
<organism evidence="10">
    <name type="scientific">Lentimicrobium saccharophilum</name>
    <dbReference type="NCBI Taxonomy" id="1678841"/>
    <lineage>
        <taxon>Bacteria</taxon>
        <taxon>Pseudomonadati</taxon>
        <taxon>Bacteroidota</taxon>
        <taxon>Bacteroidia</taxon>
        <taxon>Bacteroidales</taxon>
        <taxon>Lentimicrobiaceae</taxon>
        <taxon>Lentimicrobium</taxon>
    </lineage>
</organism>
<gene>
    <name evidence="10" type="ORF">TBC1_11205</name>
</gene>
<dbReference type="Proteomes" id="UP000053091">
    <property type="component" value="Unassembled WGS sequence"/>
</dbReference>
<dbReference type="SUPFAM" id="SSF52317">
    <property type="entry name" value="Class I glutamine amidotransferase-like"/>
    <property type="match status" value="1"/>
</dbReference>
<protein>
    <submittedName>
        <fullName evidence="10">Muramoyltetrapeptide carboxypeptidase LdcA</fullName>
    </submittedName>
</protein>
<comment type="similarity">
    <text evidence="1">Belongs to the peptidase S66 family.</text>
</comment>
<evidence type="ECO:0000256" key="6">
    <source>
        <dbReference type="PIRSR" id="PIRSR028757-1"/>
    </source>
</evidence>
<evidence type="ECO:0000256" key="3">
    <source>
        <dbReference type="ARBA" id="ARBA00022670"/>
    </source>
</evidence>
<feature type="domain" description="LD-carboxypeptidase N-terminal" evidence="8">
    <location>
        <begin position="13"/>
        <end position="129"/>
    </location>
</feature>
<dbReference type="PANTHER" id="PTHR30237:SF2">
    <property type="entry name" value="MUREIN TETRAPEPTIDE CARBOXYPEPTIDASE"/>
    <property type="match status" value="1"/>
</dbReference>
<dbReference type="GO" id="GO:0008236">
    <property type="term" value="F:serine-type peptidase activity"/>
    <property type="evidence" value="ECO:0007669"/>
    <property type="project" value="UniProtKB-KW"/>
</dbReference>
<feature type="active site" description="Nucleophile" evidence="6">
    <location>
        <position position="109"/>
    </location>
</feature>
<feature type="transmembrane region" description="Helical" evidence="7">
    <location>
        <begin position="315"/>
        <end position="336"/>
    </location>
</feature>
<evidence type="ECO:0000313" key="10">
    <source>
        <dbReference type="EMBL" id="GAP42077.1"/>
    </source>
</evidence>
<evidence type="ECO:0000256" key="5">
    <source>
        <dbReference type="ARBA" id="ARBA00022825"/>
    </source>
</evidence>
<evidence type="ECO:0000256" key="7">
    <source>
        <dbReference type="SAM" id="Phobius"/>
    </source>
</evidence>
<dbReference type="PIRSF" id="PIRSF028757">
    <property type="entry name" value="LD-carboxypeptidase"/>
    <property type="match status" value="1"/>
</dbReference>
<keyword evidence="2 10" id="KW-0121">Carboxypeptidase</keyword>
<proteinExistence type="inferred from homology"/>
<dbReference type="InterPro" id="IPR040921">
    <property type="entry name" value="Peptidase_S66C"/>
</dbReference>
<keyword evidence="11" id="KW-1185">Reference proteome</keyword>
<dbReference type="Pfam" id="PF17676">
    <property type="entry name" value="Peptidase_S66C"/>
    <property type="match status" value="1"/>
</dbReference>